<protein>
    <recommendedName>
        <fullName evidence="3">Flavoprotein</fullName>
    </recommendedName>
</protein>
<dbReference type="Proteomes" id="UP000199087">
    <property type="component" value="Unassembled WGS sequence"/>
</dbReference>
<dbReference type="EMBL" id="CVRB01000003">
    <property type="protein sequence ID" value="CRK83169.1"/>
    <property type="molecule type" value="Genomic_DNA"/>
</dbReference>
<evidence type="ECO:0000313" key="2">
    <source>
        <dbReference type="Proteomes" id="UP000199087"/>
    </source>
</evidence>
<reference evidence="2" key="1">
    <citation type="submission" date="2015-05" db="EMBL/GenBank/DDBJ databases">
        <authorList>
            <person name="Urmite Genomes"/>
        </authorList>
    </citation>
    <scope>NUCLEOTIDE SEQUENCE [LARGE SCALE GENOMIC DNA]</scope>
    <source>
        <strain evidence="2">LF1</strain>
    </source>
</reference>
<gene>
    <name evidence="1" type="ORF">BN000_03128</name>
</gene>
<keyword evidence="2" id="KW-1185">Reference proteome</keyword>
<accession>A0A0U1NYR3</accession>
<organism evidence="1 2">
    <name type="scientific">Neobacillus massiliamazoniensis</name>
    <dbReference type="NCBI Taxonomy" id="1499688"/>
    <lineage>
        <taxon>Bacteria</taxon>
        <taxon>Bacillati</taxon>
        <taxon>Bacillota</taxon>
        <taxon>Bacilli</taxon>
        <taxon>Bacillales</taxon>
        <taxon>Bacillaceae</taxon>
        <taxon>Neobacillus</taxon>
    </lineage>
</organism>
<evidence type="ECO:0008006" key="3">
    <source>
        <dbReference type="Google" id="ProtNLM"/>
    </source>
</evidence>
<sequence>METKEKIRNLVRQAVEAYIMEQQKARQSIAILLTYPTLHPAVVLKAVTPIIENNNVTLFLTKEWQSEFSRKSYFVIDEMSKQEIKEMAEKTSILVVPVASYSFLSKLALTIDDVLPVWLAIQYQLEGKPVIIANHQIELNVYQQIHAPHSVQDRIQAYIRQLQADKVKWVPLETLEKTVEEVWKSYKEKKSLILVKHVETVFRDGSKEIVVPKNSQITSAAKDLARELKIHIRKL</sequence>
<dbReference type="Gene3D" id="3.40.50.1950">
    <property type="entry name" value="Flavin prenyltransferase-like"/>
    <property type="match status" value="1"/>
</dbReference>
<proteinExistence type="predicted"/>
<dbReference type="AlphaFoldDB" id="A0A0U1NYR3"/>
<dbReference type="RefSeq" id="WP_090635448.1">
    <property type="nucleotide sequence ID" value="NZ_CVRB01000003.1"/>
</dbReference>
<dbReference type="GO" id="GO:0003824">
    <property type="term" value="F:catalytic activity"/>
    <property type="evidence" value="ECO:0007669"/>
    <property type="project" value="InterPro"/>
</dbReference>
<dbReference type="OrthoDB" id="2829679at2"/>
<evidence type="ECO:0000313" key="1">
    <source>
        <dbReference type="EMBL" id="CRK83169.1"/>
    </source>
</evidence>
<dbReference type="STRING" id="1499688.BN000_03128"/>
<name>A0A0U1NYR3_9BACI</name>
<dbReference type="InterPro" id="IPR036551">
    <property type="entry name" value="Flavin_trans-like"/>
</dbReference>